<dbReference type="RefSeq" id="WP_184612501.1">
    <property type="nucleotide sequence ID" value="NZ_BOOS01000015.1"/>
</dbReference>
<comment type="caution">
    <text evidence="2">The sequence shown here is derived from an EMBL/GenBank/DDBJ whole genome shotgun (WGS) entry which is preliminary data.</text>
</comment>
<dbReference type="InterPro" id="IPR003776">
    <property type="entry name" value="YcaO-like_dom"/>
</dbReference>
<name>A0A7W9DRB2_9ACTN</name>
<dbReference type="EMBL" id="JACHBR010000001">
    <property type="protein sequence ID" value="MBB5627909.1"/>
    <property type="molecule type" value="Genomic_DNA"/>
</dbReference>
<evidence type="ECO:0000259" key="1">
    <source>
        <dbReference type="PROSITE" id="PS51664"/>
    </source>
</evidence>
<dbReference type="Gene3D" id="3.30.1330.230">
    <property type="match status" value="1"/>
</dbReference>
<sequence length="455" mass="49206">MRLFEAAPRGTSVPASLASMGRLVSAYGLVSTLSWLPVTEGESSFPIFSGSLGNPGAVLAAHRDWEHDPSSGNFDGAGGALDPEIAAHLAVAESLERYSSCAWHPDATIWATAEELGEDCIPPDGWPSLSRREYADPRCGLVPPDPRIPLRWVEAYSLTRGRKVYVPASQVYLKYPPESAAERHVHPISTGCAAHSEPIAAVVNGLLEVVERDSISLTWLQRLRLPRLEFDLGELAPEHRAFAERAANHNTRAVMFDATTDLGIPVIYGLVLADHDPVIAQTVVATCDVDPGRAIAKWYREAASLRIALRALAGDERNPNVAPEDTLSVTGGALLAGSPDKRHLFDFLLEGDRPVHRLADLPTPPAGAGDRQVLAWLLERLHAAGCEVVVADITTDEARQVGAHVVRVMVPQAMPLSFMHRARYLGHPRLYEAPAAMGHPVHAEADVNPHPQPFA</sequence>
<evidence type="ECO:0000313" key="3">
    <source>
        <dbReference type="Proteomes" id="UP000588112"/>
    </source>
</evidence>
<reference evidence="2 3" key="1">
    <citation type="submission" date="2020-08" db="EMBL/GenBank/DDBJ databases">
        <title>Sequencing the genomes of 1000 actinobacteria strains.</title>
        <authorList>
            <person name="Klenk H.-P."/>
        </authorList>
    </citation>
    <scope>NUCLEOTIDE SEQUENCE [LARGE SCALE GENOMIC DNA]</scope>
    <source>
        <strain evidence="2 3">DSM 45790</strain>
    </source>
</reference>
<dbReference type="InterPro" id="IPR027624">
    <property type="entry name" value="TOMM_cyclo_SagD"/>
</dbReference>
<dbReference type="PANTHER" id="PTHR37809:SF1">
    <property type="entry name" value="RIBOSOMAL PROTEIN S12 METHYLTHIOTRANSFERASE ACCESSORY FACTOR YCAO"/>
    <property type="match status" value="1"/>
</dbReference>
<organism evidence="2 3">
    <name type="scientific">Sphaerisporangium krabiense</name>
    <dbReference type="NCBI Taxonomy" id="763782"/>
    <lineage>
        <taxon>Bacteria</taxon>
        <taxon>Bacillati</taxon>
        <taxon>Actinomycetota</taxon>
        <taxon>Actinomycetes</taxon>
        <taxon>Streptosporangiales</taxon>
        <taxon>Streptosporangiaceae</taxon>
        <taxon>Sphaerisporangium</taxon>
    </lineage>
</organism>
<feature type="domain" description="YcaO" evidence="1">
    <location>
        <begin position="78"/>
        <end position="455"/>
    </location>
</feature>
<gene>
    <name evidence="2" type="ORF">BJ981_003608</name>
</gene>
<dbReference type="GO" id="GO:0005840">
    <property type="term" value="C:ribosome"/>
    <property type="evidence" value="ECO:0007669"/>
    <property type="project" value="UniProtKB-KW"/>
</dbReference>
<keyword evidence="2" id="KW-0808">Transferase</keyword>
<protein>
    <submittedName>
        <fullName evidence="2">Ribosomal protein S12 methylthiotransferase accessory factor</fullName>
    </submittedName>
</protein>
<dbReference type="PANTHER" id="PTHR37809">
    <property type="entry name" value="RIBOSOMAL PROTEIN S12 METHYLTHIOTRANSFERASE ACCESSORY FACTOR YCAO"/>
    <property type="match status" value="1"/>
</dbReference>
<keyword evidence="2" id="KW-0689">Ribosomal protein</keyword>
<dbReference type="PROSITE" id="PS51664">
    <property type="entry name" value="YCAO"/>
    <property type="match status" value="1"/>
</dbReference>
<evidence type="ECO:0000313" key="2">
    <source>
        <dbReference type="EMBL" id="MBB5627909.1"/>
    </source>
</evidence>
<proteinExistence type="predicted"/>
<dbReference type="Gene3D" id="3.30.160.660">
    <property type="match status" value="1"/>
</dbReference>
<dbReference type="GO" id="GO:0016740">
    <property type="term" value="F:transferase activity"/>
    <property type="evidence" value="ECO:0007669"/>
    <property type="project" value="UniProtKB-KW"/>
</dbReference>
<keyword evidence="3" id="KW-1185">Reference proteome</keyword>
<dbReference type="Gene3D" id="3.30.40.250">
    <property type="match status" value="1"/>
</dbReference>
<keyword evidence="2" id="KW-0687">Ribonucleoprotein</keyword>
<dbReference type="NCBIfam" id="TIGR03604">
    <property type="entry name" value="TOMM_cyclo_SagD"/>
    <property type="match status" value="1"/>
</dbReference>
<dbReference type="Proteomes" id="UP000588112">
    <property type="component" value="Unassembled WGS sequence"/>
</dbReference>
<dbReference type="AlphaFoldDB" id="A0A7W9DRB2"/>
<dbReference type="Pfam" id="PF02624">
    <property type="entry name" value="YcaO"/>
    <property type="match status" value="1"/>
</dbReference>
<accession>A0A7W9DRB2</accession>